<evidence type="ECO:0000313" key="3">
    <source>
        <dbReference type="EMBL" id="KAG5164967.1"/>
    </source>
</evidence>
<feature type="transmembrane region" description="Helical" evidence="2">
    <location>
        <begin position="113"/>
        <end position="134"/>
    </location>
</feature>
<keyword evidence="2" id="KW-0812">Transmembrane</keyword>
<reference evidence="3" key="1">
    <citation type="submission" date="2021-02" db="EMBL/GenBank/DDBJ databases">
        <title>Psilocybe cubensis genome.</title>
        <authorList>
            <person name="Mckernan K.J."/>
            <person name="Crawford S."/>
            <person name="Trippe A."/>
            <person name="Kane L.T."/>
            <person name="Mclaughlin S."/>
        </authorList>
    </citation>
    <scope>NUCLEOTIDE SEQUENCE [LARGE SCALE GENOMIC DNA]</scope>
    <source>
        <strain evidence="3">MGC-MH-2018</strain>
    </source>
</reference>
<feature type="transmembrane region" description="Helical" evidence="2">
    <location>
        <begin position="155"/>
        <end position="182"/>
    </location>
</feature>
<feature type="transmembrane region" description="Helical" evidence="2">
    <location>
        <begin position="57"/>
        <end position="78"/>
    </location>
</feature>
<proteinExistence type="predicted"/>
<dbReference type="EMBL" id="JAFIQS010000010">
    <property type="protein sequence ID" value="KAG5164967.1"/>
    <property type="molecule type" value="Genomic_DNA"/>
</dbReference>
<organism evidence="3">
    <name type="scientific">Psilocybe cubensis</name>
    <name type="common">Psychedelic mushroom</name>
    <name type="synonym">Stropharia cubensis</name>
    <dbReference type="NCBI Taxonomy" id="181762"/>
    <lineage>
        <taxon>Eukaryota</taxon>
        <taxon>Fungi</taxon>
        <taxon>Dikarya</taxon>
        <taxon>Basidiomycota</taxon>
        <taxon>Agaricomycotina</taxon>
        <taxon>Agaricomycetes</taxon>
        <taxon>Agaricomycetidae</taxon>
        <taxon>Agaricales</taxon>
        <taxon>Agaricineae</taxon>
        <taxon>Strophariaceae</taxon>
        <taxon>Psilocybe</taxon>
    </lineage>
</organism>
<dbReference type="AlphaFoldDB" id="A0A8H7XQI6"/>
<feature type="compositionally biased region" description="Polar residues" evidence="1">
    <location>
        <begin position="258"/>
        <end position="270"/>
    </location>
</feature>
<protein>
    <submittedName>
        <fullName evidence="3">Uncharacterized protein</fullName>
    </submittedName>
</protein>
<keyword evidence="2" id="KW-0472">Membrane</keyword>
<sequence>MAASVPAFPTKFQEITIASNINCSMIQNFLVAGRGIHCGVWCNGACLPKQGSTGKHVVLASVTALYLFSVINFGLQWYGFNWHRLSSLDRFGDATTSGATFTTPAQAESLNSLTIALAFISLAITATATSLIGYRIYSTSKGNTIMQAKKRYTRIIILIVESSAVYSLLLLLFGIVLAVPAFNQIDSSVGPLGAYLQTFLTATPGLVPTVMVARLAFQDENTDYETSHMSVDVSNLNFDNRQAGHETSSPHETDFALNPTTHNETENSPAENLKDNITHEKRSD</sequence>
<accession>A0A8H7XQI6</accession>
<feature type="transmembrane region" description="Helical" evidence="2">
    <location>
        <begin position="194"/>
        <end position="217"/>
    </location>
</feature>
<keyword evidence="2" id="KW-1133">Transmembrane helix</keyword>
<comment type="caution">
    <text evidence="3">The sequence shown here is derived from an EMBL/GenBank/DDBJ whole genome shotgun (WGS) entry which is preliminary data.</text>
</comment>
<gene>
    <name evidence="3" type="ORF">JR316_009657</name>
</gene>
<feature type="region of interest" description="Disordered" evidence="1">
    <location>
        <begin position="240"/>
        <end position="284"/>
    </location>
</feature>
<evidence type="ECO:0000256" key="1">
    <source>
        <dbReference type="SAM" id="MobiDB-lite"/>
    </source>
</evidence>
<feature type="compositionally biased region" description="Basic and acidic residues" evidence="1">
    <location>
        <begin position="272"/>
        <end position="284"/>
    </location>
</feature>
<evidence type="ECO:0000256" key="2">
    <source>
        <dbReference type="SAM" id="Phobius"/>
    </source>
</evidence>
<feature type="compositionally biased region" description="Basic and acidic residues" evidence="1">
    <location>
        <begin position="242"/>
        <end position="254"/>
    </location>
</feature>
<name>A0A8H7XQI6_PSICU</name>